<sequence>MSYLSSKEDNIFQGSLIQAELNAIRECEIEDYYLAVKHCNIKNTHQQVQVRGILTVRDANKKITQYKLIIID</sequence>
<organism evidence="1 2">
    <name type="scientific">Ajellomyces capsulatus</name>
    <name type="common">Darling's disease fungus</name>
    <name type="synonym">Histoplasma capsulatum</name>
    <dbReference type="NCBI Taxonomy" id="5037"/>
    <lineage>
        <taxon>Eukaryota</taxon>
        <taxon>Fungi</taxon>
        <taxon>Dikarya</taxon>
        <taxon>Ascomycota</taxon>
        <taxon>Pezizomycotina</taxon>
        <taxon>Eurotiomycetes</taxon>
        <taxon>Eurotiomycetidae</taxon>
        <taxon>Onygenales</taxon>
        <taxon>Ajellomycetaceae</taxon>
        <taxon>Histoplasma</taxon>
    </lineage>
</organism>
<accession>A0A8A1MAG6</accession>
<dbReference type="OrthoDB" id="4190098at2759"/>
<dbReference type="EMBL" id="CP069112">
    <property type="protein sequence ID" value="QSS62775.1"/>
    <property type="molecule type" value="Genomic_DNA"/>
</dbReference>
<proteinExistence type="predicted"/>
<dbReference type="Proteomes" id="UP000663671">
    <property type="component" value="Chromosome 7"/>
</dbReference>
<protein>
    <submittedName>
        <fullName evidence="1">Uncharacterized protein</fullName>
    </submittedName>
</protein>
<dbReference type="VEuPathDB" id="FungiDB:I7I51_02515"/>
<reference evidence="1" key="1">
    <citation type="submission" date="2021-01" db="EMBL/GenBank/DDBJ databases">
        <title>Chromosome-level genome assembly of a human fungal pathogen reveals clustering of transcriptionally co-regulated genes.</title>
        <authorList>
            <person name="Voorhies M."/>
            <person name="Cohen S."/>
            <person name="Shea T.P."/>
            <person name="Petrus S."/>
            <person name="Munoz J.F."/>
            <person name="Poplawski S."/>
            <person name="Goldman W.E."/>
            <person name="Michael T."/>
            <person name="Cuomo C.A."/>
            <person name="Sil A."/>
            <person name="Beyhan S."/>
        </authorList>
    </citation>
    <scope>NUCLEOTIDE SEQUENCE</scope>
    <source>
        <strain evidence="1">WU24</strain>
    </source>
</reference>
<dbReference type="AlphaFoldDB" id="A0A8A1MAG6"/>
<evidence type="ECO:0000313" key="1">
    <source>
        <dbReference type="EMBL" id="QSS62775.1"/>
    </source>
</evidence>
<evidence type="ECO:0000313" key="2">
    <source>
        <dbReference type="Proteomes" id="UP000663671"/>
    </source>
</evidence>
<name>A0A8A1MAG6_AJECA</name>
<gene>
    <name evidence="1" type="ORF">I7I51_02515</name>
</gene>